<gene>
    <name evidence="2" type="ORF">DES45_11636</name>
</gene>
<keyword evidence="1" id="KW-0472">Membrane</keyword>
<evidence type="ECO:0000313" key="3">
    <source>
        <dbReference type="Proteomes" id="UP000254925"/>
    </source>
</evidence>
<name>A0A370H709_9HYPH</name>
<evidence type="ECO:0000256" key="1">
    <source>
        <dbReference type="SAM" id="Phobius"/>
    </source>
</evidence>
<comment type="caution">
    <text evidence="2">The sequence shown here is derived from an EMBL/GenBank/DDBJ whole genome shotgun (WGS) entry which is preliminary data.</text>
</comment>
<dbReference type="Proteomes" id="UP000254925">
    <property type="component" value="Unassembled WGS sequence"/>
</dbReference>
<keyword evidence="3" id="KW-1185">Reference proteome</keyword>
<organism evidence="2 3">
    <name type="scientific">Microvirga subterranea</name>
    <dbReference type="NCBI Taxonomy" id="186651"/>
    <lineage>
        <taxon>Bacteria</taxon>
        <taxon>Pseudomonadati</taxon>
        <taxon>Pseudomonadota</taxon>
        <taxon>Alphaproteobacteria</taxon>
        <taxon>Hyphomicrobiales</taxon>
        <taxon>Methylobacteriaceae</taxon>
        <taxon>Microvirga</taxon>
    </lineage>
</organism>
<keyword evidence="1" id="KW-1133">Transmembrane helix</keyword>
<dbReference type="EMBL" id="QQBB01000016">
    <property type="protein sequence ID" value="RDI52272.1"/>
    <property type="molecule type" value="Genomic_DNA"/>
</dbReference>
<keyword evidence="1" id="KW-0812">Transmembrane</keyword>
<accession>A0A370H709</accession>
<reference evidence="2 3" key="1">
    <citation type="submission" date="2018-07" db="EMBL/GenBank/DDBJ databases">
        <title>Genomic Encyclopedia of Type Strains, Phase IV (KMG-IV): sequencing the most valuable type-strain genomes for metagenomic binning, comparative biology and taxonomic classification.</title>
        <authorList>
            <person name="Goeker M."/>
        </authorList>
    </citation>
    <scope>NUCLEOTIDE SEQUENCE [LARGE SCALE GENOMIC DNA]</scope>
    <source>
        <strain evidence="2 3">DSM 14364</strain>
    </source>
</reference>
<sequence length="62" mass="6533">MSVVILAMVFALTVAQLVFWEILGKTFGYAASISITGLCASVTLILAAYVAAIHTFHSSKNA</sequence>
<evidence type="ECO:0000313" key="2">
    <source>
        <dbReference type="EMBL" id="RDI52272.1"/>
    </source>
</evidence>
<dbReference type="RefSeq" id="WP_114772999.1">
    <property type="nucleotide sequence ID" value="NZ_QQBB01000016.1"/>
</dbReference>
<proteinExistence type="predicted"/>
<protein>
    <submittedName>
        <fullName evidence="2">Uncharacterized protein</fullName>
    </submittedName>
</protein>
<dbReference type="OrthoDB" id="9930148at2"/>
<dbReference type="AlphaFoldDB" id="A0A370H709"/>
<feature type="transmembrane region" description="Helical" evidence="1">
    <location>
        <begin position="29"/>
        <end position="52"/>
    </location>
</feature>